<proteinExistence type="predicted"/>
<dbReference type="Proteomes" id="UP001328107">
    <property type="component" value="Unassembled WGS sequence"/>
</dbReference>
<dbReference type="EMBL" id="BTRK01000006">
    <property type="protein sequence ID" value="GMR59872.1"/>
    <property type="molecule type" value="Genomic_DNA"/>
</dbReference>
<reference evidence="2" key="1">
    <citation type="submission" date="2022-10" db="EMBL/GenBank/DDBJ databases">
        <title>Genome assembly of Pristionchus species.</title>
        <authorList>
            <person name="Yoshida K."/>
            <person name="Sommer R.J."/>
        </authorList>
    </citation>
    <scope>NUCLEOTIDE SEQUENCE [LARGE SCALE GENOMIC DNA]</scope>
    <source>
        <strain evidence="2">RS5460</strain>
    </source>
</reference>
<feature type="non-terminal residue" evidence="1">
    <location>
        <position position="1"/>
    </location>
</feature>
<organism evidence="1 2">
    <name type="scientific">Pristionchus mayeri</name>
    <dbReference type="NCBI Taxonomy" id="1317129"/>
    <lineage>
        <taxon>Eukaryota</taxon>
        <taxon>Metazoa</taxon>
        <taxon>Ecdysozoa</taxon>
        <taxon>Nematoda</taxon>
        <taxon>Chromadorea</taxon>
        <taxon>Rhabditida</taxon>
        <taxon>Rhabditina</taxon>
        <taxon>Diplogasteromorpha</taxon>
        <taxon>Diplogasteroidea</taxon>
        <taxon>Neodiplogasteridae</taxon>
        <taxon>Pristionchus</taxon>
    </lineage>
</organism>
<accession>A0AAN5DCW1</accession>
<sequence>FFSPHRTHAQSVYNIASYGQTMEHGRCVEYSCERALLLLVRVDVRRTSYLEHSEDSSWLEHAVDLFET</sequence>
<protein>
    <submittedName>
        <fullName evidence="1">Uncharacterized protein</fullName>
    </submittedName>
</protein>
<evidence type="ECO:0000313" key="2">
    <source>
        <dbReference type="Proteomes" id="UP001328107"/>
    </source>
</evidence>
<comment type="caution">
    <text evidence="1">The sequence shown here is derived from an EMBL/GenBank/DDBJ whole genome shotgun (WGS) entry which is preliminary data.</text>
</comment>
<keyword evidence="2" id="KW-1185">Reference proteome</keyword>
<feature type="non-terminal residue" evidence="1">
    <location>
        <position position="68"/>
    </location>
</feature>
<dbReference type="AlphaFoldDB" id="A0AAN5DCW1"/>
<gene>
    <name evidence="1" type="ORF">PMAYCL1PPCAC_30067</name>
</gene>
<evidence type="ECO:0000313" key="1">
    <source>
        <dbReference type="EMBL" id="GMR59872.1"/>
    </source>
</evidence>
<name>A0AAN5DCW1_9BILA</name>